<dbReference type="InterPro" id="IPR005119">
    <property type="entry name" value="LysR_subst-bd"/>
</dbReference>
<dbReference type="EMBL" id="BSPQ01000009">
    <property type="protein sequence ID" value="GLS91047.1"/>
    <property type="molecule type" value="Genomic_DNA"/>
</dbReference>
<evidence type="ECO:0000256" key="3">
    <source>
        <dbReference type="ARBA" id="ARBA00023125"/>
    </source>
</evidence>
<reference evidence="7" key="1">
    <citation type="journal article" date="2019" name="Int. J. Syst. Evol. Microbiol.">
        <title>The Global Catalogue of Microorganisms (GCM) 10K type strain sequencing project: providing services to taxonomists for standard genome sequencing and annotation.</title>
        <authorList>
            <consortium name="The Broad Institute Genomics Platform"/>
            <consortium name="The Broad Institute Genome Sequencing Center for Infectious Disease"/>
            <person name="Wu L."/>
            <person name="Ma J."/>
        </authorList>
    </citation>
    <scope>NUCLEOTIDE SEQUENCE [LARGE SCALE GENOMIC DNA]</scope>
    <source>
        <strain evidence="7">NBRC 103166</strain>
    </source>
</reference>
<dbReference type="RefSeq" id="WP_284204168.1">
    <property type="nucleotide sequence ID" value="NZ_BSPQ01000009.1"/>
</dbReference>
<dbReference type="InterPro" id="IPR000847">
    <property type="entry name" value="LysR_HTH_N"/>
</dbReference>
<dbReference type="PROSITE" id="PS50931">
    <property type="entry name" value="HTH_LYSR"/>
    <property type="match status" value="1"/>
</dbReference>
<dbReference type="PANTHER" id="PTHR30126">
    <property type="entry name" value="HTH-TYPE TRANSCRIPTIONAL REGULATOR"/>
    <property type="match status" value="1"/>
</dbReference>
<proteinExistence type="inferred from homology"/>
<evidence type="ECO:0000256" key="4">
    <source>
        <dbReference type="ARBA" id="ARBA00023163"/>
    </source>
</evidence>
<evidence type="ECO:0000259" key="5">
    <source>
        <dbReference type="PROSITE" id="PS50931"/>
    </source>
</evidence>
<dbReference type="Pfam" id="PF03466">
    <property type="entry name" value="LysR_substrate"/>
    <property type="match status" value="1"/>
</dbReference>
<keyword evidence="2" id="KW-0805">Transcription regulation</keyword>
<name>A0ABQ6E122_9GAMM</name>
<dbReference type="Proteomes" id="UP001157353">
    <property type="component" value="Unassembled WGS sequence"/>
</dbReference>
<accession>A0ABQ6E122</accession>
<dbReference type="SUPFAM" id="SSF53850">
    <property type="entry name" value="Periplasmic binding protein-like II"/>
    <property type="match status" value="1"/>
</dbReference>
<comment type="caution">
    <text evidence="6">The sequence shown here is derived from an EMBL/GenBank/DDBJ whole genome shotgun (WGS) entry which is preliminary data.</text>
</comment>
<organism evidence="6 7">
    <name type="scientific">Psychromonas marina</name>
    <dbReference type="NCBI Taxonomy" id="88364"/>
    <lineage>
        <taxon>Bacteria</taxon>
        <taxon>Pseudomonadati</taxon>
        <taxon>Pseudomonadota</taxon>
        <taxon>Gammaproteobacteria</taxon>
        <taxon>Alteromonadales</taxon>
        <taxon>Psychromonadaceae</taxon>
        <taxon>Psychromonas</taxon>
    </lineage>
</organism>
<sequence>MLKRLSSHLPYFSAVARNLSFSHAATELSVSQPSISYQIKCLEDKLGFQLFVRGQGSKVELTNKGNKLFQEYAILERNFNQVVLDTQVNQHRTALAITAPVDFGVKLLAPMLSTLETNKLIINLDLADQMVELKKSEFDFSIRIHTNESGLEYLPLMTTKNLLVCSRDYALVNLLSKFDDITESHRIVVRSAVKSNTWEKLFVKHGKSFHQHKNMQVINNSFGIYQAIIANTGVGVLPEYFIDSSNDEGLHIFDENMSETPYYLAYQPSFLANKWATSIKDKIINNYKTMKSEL</sequence>
<dbReference type="InterPro" id="IPR036390">
    <property type="entry name" value="WH_DNA-bd_sf"/>
</dbReference>
<dbReference type="SUPFAM" id="SSF46785">
    <property type="entry name" value="Winged helix' DNA-binding domain"/>
    <property type="match status" value="1"/>
</dbReference>
<dbReference type="PRINTS" id="PR00039">
    <property type="entry name" value="HTHLYSR"/>
</dbReference>
<keyword evidence="3" id="KW-0238">DNA-binding</keyword>
<evidence type="ECO:0000313" key="6">
    <source>
        <dbReference type="EMBL" id="GLS91047.1"/>
    </source>
</evidence>
<feature type="domain" description="HTH lysR-type" evidence="5">
    <location>
        <begin position="8"/>
        <end position="62"/>
    </location>
</feature>
<keyword evidence="4" id="KW-0804">Transcription</keyword>
<evidence type="ECO:0000256" key="1">
    <source>
        <dbReference type="ARBA" id="ARBA00009437"/>
    </source>
</evidence>
<protein>
    <recommendedName>
        <fullName evidence="5">HTH lysR-type domain-containing protein</fullName>
    </recommendedName>
</protein>
<dbReference type="Pfam" id="PF00126">
    <property type="entry name" value="HTH_1"/>
    <property type="match status" value="1"/>
</dbReference>
<dbReference type="PANTHER" id="PTHR30126:SF40">
    <property type="entry name" value="HTH-TYPE TRANSCRIPTIONAL REGULATOR GLTR"/>
    <property type="match status" value="1"/>
</dbReference>
<gene>
    <name evidence="6" type="ORF">GCM10007916_21150</name>
</gene>
<keyword evidence="7" id="KW-1185">Reference proteome</keyword>
<evidence type="ECO:0000313" key="7">
    <source>
        <dbReference type="Proteomes" id="UP001157353"/>
    </source>
</evidence>
<dbReference type="Gene3D" id="3.40.190.10">
    <property type="entry name" value="Periplasmic binding protein-like II"/>
    <property type="match status" value="2"/>
</dbReference>
<dbReference type="InterPro" id="IPR036388">
    <property type="entry name" value="WH-like_DNA-bd_sf"/>
</dbReference>
<evidence type="ECO:0000256" key="2">
    <source>
        <dbReference type="ARBA" id="ARBA00023015"/>
    </source>
</evidence>
<dbReference type="Gene3D" id="1.10.10.10">
    <property type="entry name" value="Winged helix-like DNA-binding domain superfamily/Winged helix DNA-binding domain"/>
    <property type="match status" value="1"/>
</dbReference>
<comment type="similarity">
    <text evidence="1">Belongs to the LysR transcriptional regulatory family.</text>
</comment>